<dbReference type="GO" id="GO:0019563">
    <property type="term" value="P:glycerol catabolic process"/>
    <property type="evidence" value="ECO:0007669"/>
    <property type="project" value="TreeGrafter"/>
</dbReference>
<name>A0A512M374_9BACT</name>
<comment type="caution">
    <text evidence="2">The sequence shown here is derived from an EMBL/GenBank/DDBJ whole genome shotgun (WGS) entry which is preliminary data.</text>
</comment>
<dbReference type="PANTHER" id="PTHR28629:SF4">
    <property type="entry name" value="TRIOKINASE_FMN CYCLASE"/>
    <property type="match status" value="1"/>
</dbReference>
<organism evidence="2 3">
    <name type="scientific">Brevifollis gellanilyticus</name>
    <dbReference type="NCBI Taxonomy" id="748831"/>
    <lineage>
        <taxon>Bacteria</taxon>
        <taxon>Pseudomonadati</taxon>
        <taxon>Verrucomicrobiota</taxon>
        <taxon>Verrucomicrobiia</taxon>
        <taxon>Verrucomicrobiales</taxon>
        <taxon>Verrucomicrobiaceae</taxon>
    </lineage>
</organism>
<dbReference type="Gene3D" id="3.30.1180.20">
    <property type="entry name" value="Dihydroxyacetone kinase, domain 2"/>
    <property type="match status" value="1"/>
</dbReference>
<dbReference type="FunFam" id="3.40.50.10440:FF:000001">
    <property type="entry name" value="Dihydroxyacetone kinase, DhaK subunit"/>
    <property type="match status" value="1"/>
</dbReference>
<keyword evidence="2" id="KW-0808">Transferase</keyword>
<dbReference type="Proteomes" id="UP000321577">
    <property type="component" value="Unassembled WGS sequence"/>
</dbReference>
<dbReference type="GO" id="GO:0005829">
    <property type="term" value="C:cytosol"/>
    <property type="evidence" value="ECO:0007669"/>
    <property type="project" value="TreeGrafter"/>
</dbReference>
<dbReference type="AlphaFoldDB" id="A0A512M374"/>
<dbReference type="EMBL" id="BKAG01000002">
    <property type="protein sequence ID" value="GEP41138.1"/>
    <property type="molecule type" value="Genomic_DNA"/>
</dbReference>
<evidence type="ECO:0000313" key="3">
    <source>
        <dbReference type="Proteomes" id="UP000321577"/>
    </source>
</evidence>
<keyword evidence="2" id="KW-0418">Kinase</keyword>
<feature type="domain" description="DhaK" evidence="1">
    <location>
        <begin position="51"/>
        <end position="372"/>
    </location>
</feature>
<dbReference type="GO" id="GO:0004371">
    <property type="term" value="F:glycerone kinase activity"/>
    <property type="evidence" value="ECO:0007669"/>
    <property type="project" value="InterPro"/>
</dbReference>
<dbReference type="InterPro" id="IPR050861">
    <property type="entry name" value="Dihydroxyacetone_Kinase"/>
</dbReference>
<sequence>MKAGVIPVPHSRWLSGLILTGEGAPAKPHARIPTRPDLAMSKNSAKKIINDPLKCADELFEGLVLAYDGKVRRVGKRSLVMNDLRPDAPALLVGGGAGHEPIYHGLVGKGMADGAAVGEIFAAPPPDIVLEATQAVNRGKGVLFLYGNYAGDVMNFDIGGELAADEGITVKTVIINDDVCSAPPDKKQNRRGVGGLVPITKLAGAAATVVDSLDELVRIAQKAVDNTRTVGVSTKPGSIPATGEPTFELADDVIGLGMGIHGEKGVGLIPMCTADELAAKILDLLFADDMPLNAGDEIVFFVNSLGSTHMMELLILLRAARPILDARGIKVHHTIVDSIVTCQEMAGVSFSITKLDAELKKLWDLPCESVGYTKL</sequence>
<keyword evidence="3" id="KW-1185">Reference proteome</keyword>
<dbReference type="Gene3D" id="3.40.50.10440">
    <property type="entry name" value="Dihydroxyacetone kinase, domain 1"/>
    <property type="match status" value="1"/>
</dbReference>
<evidence type="ECO:0000259" key="1">
    <source>
        <dbReference type="PROSITE" id="PS51481"/>
    </source>
</evidence>
<dbReference type="PANTHER" id="PTHR28629">
    <property type="entry name" value="TRIOKINASE/FMN CYCLASE"/>
    <property type="match status" value="1"/>
</dbReference>
<dbReference type="PROSITE" id="PS51481">
    <property type="entry name" value="DHAK"/>
    <property type="match status" value="1"/>
</dbReference>
<reference evidence="2 3" key="1">
    <citation type="submission" date="2019-07" db="EMBL/GenBank/DDBJ databases">
        <title>Whole genome shotgun sequence of Brevifollis gellanilyticus NBRC 108608.</title>
        <authorList>
            <person name="Hosoyama A."/>
            <person name="Uohara A."/>
            <person name="Ohji S."/>
            <person name="Ichikawa N."/>
        </authorList>
    </citation>
    <scope>NUCLEOTIDE SEQUENCE [LARGE SCALE GENOMIC DNA]</scope>
    <source>
        <strain evidence="2 3">NBRC 108608</strain>
    </source>
</reference>
<dbReference type="SUPFAM" id="SSF82549">
    <property type="entry name" value="DAK1/DegV-like"/>
    <property type="match status" value="1"/>
</dbReference>
<gene>
    <name evidence="2" type="ORF">BGE01nite_04290</name>
</gene>
<proteinExistence type="predicted"/>
<accession>A0A512M374</accession>
<protein>
    <submittedName>
        <fullName evidence="2">Dihydroxyacetone kinase subunit DhaK</fullName>
    </submittedName>
</protein>
<dbReference type="Pfam" id="PF02733">
    <property type="entry name" value="Dak1"/>
    <property type="match status" value="1"/>
</dbReference>
<evidence type="ECO:0000313" key="2">
    <source>
        <dbReference type="EMBL" id="GEP41138.1"/>
    </source>
</evidence>
<dbReference type="InterPro" id="IPR004006">
    <property type="entry name" value="DhaK_dom"/>
</dbReference>